<dbReference type="EMBL" id="AMZH03001064">
    <property type="protein sequence ID" value="RRT80768.1"/>
    <property type="molecule type" value="Genomic_DNA"/>
</dbReference>
<dbReference type="Proteomes" id="UP000287651">
    <property type="component" value="Unassembled WGS sequence"/>
</dbReference>
<comment type="caution">
    <text evidence="2">The sequence shown here is derived from an EMBL/GenBank/DDBJ whole genome shotgun (WGS) entry which is preliminary data.</text>
</comment>
<evidence type="ECO:0000313" key="2">
    <source>
        <dbReference type="EMBL" id="RRT80768.1"/>
    </source>
</evidence>
<dbReference type="AlphaFoldDB" id="A0A427AWY4"/>
<evidence type="ECO:0000256" key="1">
    <source>
        <dbReference type="SAM" id="MobiDB-lite"/>
    </source>
</evidence>
<protein>
    <submittedName>
        <fullName evidence="2">Uncharacterized protein</fullName>
    </submittedName>
</protein>
<feature type="region of interest" description="Disordered" evidence="1">
    <location>
        <begin position="152"/>
        <end position="174"/>
    </location>
</feature>
<reference evidence="2 3" key="1">
    <citation type="journal article" date="2014" name="Agronomy (Basel)">
        <title>A Draft Genome Sequence for Ensete ventricosum, the Drought-Tolerant Tree Against Hunger.</title>
        <authorList>
            <person name="Harrison J."/>
            <person name="Moore K.A."/>
            <person name="Paszkiewicz K."/>
            <person name="Jones T."/>
            <person name="Grant M."/>
            <person name="Ambacheew D."/>
            <person name="Muzemil S."/>
            <person name="Studholme D.J."/>
        </authorList>
    </citation>
    <scope>NUCLEOTIDE SEQUENCE [LARGE SCALE GENOMIC DNA]</scope>
</reference>
<organism evidence="2 3">
    <name type="scientific">Ensete ventricosum</name>
    <name type="common">Abyssinian banana</name>
    <name type="synonym">Musa ensete</name>
    <dbReference type="NCBI Taxonomy" id="4639"/>
    <lineage>
        <taxon>Eukaryota</taxon>
        <taxon>Viridiplantae</taxon>
        <taxon>Streptophyta</taxon>
        <taxon>Embryophyta</taxon>
        <taxon>Tracheophyta</taxon>
        <taxon>Spermatophyta</taxon>
        <taxon>Magnoliopsida</taxon>
        <taxon>Liliopsida</taxon>
        <taxon>Zingiberales</taxon>
        <taxon>Musaceae</taxon>
        <taxon>Ensete</taxon>
    </lineage>
</organism>
<feature type="compositionally biased region" description="Gly residues" evidence="1">
    <location>
        <begin position="153"/>
        <end position="165"/>
    </location>
</feature>
<proteinExistence type="predicted"/>
<dbReference type="InterPro" id="IPR007657">
    <property type="entry name" value="Glycosyltransferase_61"/>
</dbReference>
<accession>A0A427AWY4</accession>
<sequence length="263" mass="28715">MSETDVLVSPHGAQLTNLFLMDKNSSIMELYPKGWKELAGVGQYVYHWMADWAGMQHKGSWRDPQGEKCQHTDKLQLQRQADRARRGTLRRLGCEKNSTCSAGCHRGAACVAVTSGGDRGLTHTVCSGLPPAENQTAGIVILVGIGRAQSRGLSGGSGGGVGRGSTSGYRTLTSDRDPDRLKWRGLESPTTAVRFFRDANCQVPSILNDEGGLVLHRITFRDAPEVAASTRSTLQNIKSNNFSTRHDTFVMIGCTEWVRVRLI</sequence>
<dbReference type="PANTHER" id="PTHR20961:SF38">
    <property type="entry name" value="PROTEIN O-LINKED-MANNOSE BETA-1,4-N-ACETYLGLUCOSAMINYLTRANSFERASE 2"/>
    <property type="match status" value="1"/>
</dbReference>
<dbReference type="PANTHER" id="PTHR20961">
    <property type="entry name" value="GLYCOSYLTRANSFERASE"/>
    <property type="match status" value="1"/>
</dbReference>
<gene>
    <name evidence="2" type="ORF">B296_00003120</name>
</gene>
<dbReference type="GO" id="GO:0016757">
    <property type="term" value="F:glycosyltransferase activity"/>
    <property type="evidence" value="ECO:0007669"/>
    <property type="project" value="InterPro"/>
</dbReference>
<evidence type="ECO:0000313" key="3">
    <source>
        <dbReference type="Proteomes" id="UP000287651"/>
    </source>
</evidence>
<name>A0A427AWY4_ENSVE</name>